<feature type="compositionally biased region" description="Polar residues" evidence="2">
    <location>
        <begin position="263"/>
        <end position="316"/>
    </location>
</feature>
<feature type="compositionally biased region" description="Polar residues" evidence="2">
    <location>
        <begin position="191"/>
        <end position="203"/>
    </location>
</feature>
<feature type="region of interest" description="Disordered" evidence="2">
    <location>
        <begin position="226"/>
        <end position="245"/>
    </location>
</feature>
<keyword evidence="5" id="KW-1185">Reference proteome</keyword>
<dbReference type="STRING" id="1149755.A0A2J6S5D4"/>
<evidence type="ECO:0000313" key="4">
    <source>
        <dbReference type="EMBL" id="PMD45971.1"/>
    </source>
</evidence>
<keyword evidence="1" id="KW-0862">Zinc</keyword>
<sequence length="424" mass="46479">MSIHRQVGGLEAGRCDITSVYFHRHGQYAFGLTFRGRFVPPAPHTSETIVPLEEPVLNGDSFAIAAIDEGSIGGEAGLLRAALSNGVRGAALEGIGQANGQNGDLEHIPDAPLHANLEFGIEFPSQVDKLSHHLAPPEQESHYRTTANGSFGPFLNEFDFPPQETTRPLQTTAEQQNGNYQIATDGPFLNDFNQESPVEQQSANYQAAVNGPFLSEYSNEVFSSSEPSQKMIHPEENFPTSSQETAFPFSDFDFLQGVEARPNPSSASSGTNFHPSNTTPAVSEETAFSFNDFNPSEGIETSPNMLSATQQPSFTFSDPIPFPSQESSSSNLTPAISPSTPATAPNSPNDSPDRHSCIHCSSTCKRAGDLKRHEKVHFQRERNFHCRQPGWSRKGGKGFYRKDKLKAHEKQVHKMHLSPELRLR</sequence>
<feature type="domain" description="C2H2-type" evidence="3">
    <location>
        <begin position="355"/>
        <end position="382"/>
    </location>
</feature>
<name>A0A2J6S5D4_HYAVF</name>
<keyword evidence="1" id="KW-0863">Zinc-finger</keyword>
<dbReference type="Proteomes" id="UP000235786">
    <property type="component" value="Unassembled WGS sequence"/>
</dbReference>
<dbReference type="Gene3D" id="3.30.160.60">
    <property type="entry name" value="Classic Zinc Finger"/>
    <property type="match status" value="1"/>
</dbReference>
<feature type="compositionally biased region" description="Low complexity" evidence="2">
    <location>
        <begin position="333"/>
        <end position="349"/>
    </location>
</feature>
<protein>
    <recommendedName>
        <fullName evidence="3">C2H2-type domain-containing protein</fullName>
    </recommendedName>
</protein>
<feature type="region of interest" description="Disordered" evidence="2">
    <location>
        <begin position="181"/>
        <end position="203"/>
    </location>
</feature>
<dbReference type="GO" id="GO:0008270">
    <property type="term" value="F:zinc ion binding"/>
    <property type="evidence" value="ECO:0007669"/>
    <property type="project" value="UniProtKB-KW"/>
</dbReference>
<proteinExistence type="predicted"/>
<dbReference type="EMBL" id="KZ613939">
    <property type="protein sequence ID" value="PMD45971.1"/>
    <property type="molecule type" value="Genomic_DNA"/>
</dbReference>
<evidence type="ECO:0000256" key="2">
    <source>
        <dbReference type="SAM" id="MobiDB-lite"/>
    </source>
</evidence>
<keyword evidence="1" id="KW-0479">Metal-binding</keyword>
<accession>A0A2J6S5D4</accession>
<organism evidence="4 5">
    <name type="scientific">Hyaloscypha variabilis (strain UAMH 11265 / GT02V1 / F)</name>
    <name type="common">Meliniomyces variabilis</name>
    <dbReference type="NCBI Taxonomy" id="1149755"/>
    <lineage>
        <taxon>Eukaryota</taxon>
        <taxon>Fungi</taxon>
        <taxon>Dikarya</taxon>
        <taxon>Ascomycota</taxon>
        <taxon>Pezizomycotina</taxon>
        <taxon>Leotiomycetes</taxon>
        <taxon>Helotiales</taxon>
        <taxon>Hyaloscyphaceae</taxon>
        <taxon>Hyaloscypha</taxon>
        <taxon>Hyaloscypha variabilis</taxon>
    </lineage>
</organism>
<dbReference type="PROSITE" id="PS00028">
    <property type="entry name" value="ZINC_FINGER_C2H2_1"/>
    <property type="match status" value="1"/>
</dbReference>
<dbReference type="AlphaFoldDB" id="A0A2J6S5D4"/>
<feature type="region of interest" description="Disordered" evidence="2">
    <location>
        <begin position="257"/>
        <end position="356"/>
    </location>
</feature>
<dbReference type="PROSITE" id="PS50157">
    <property type="entry name" value="ZINC_FINGER_C2H2_2"/>
    <property type="match status" value="1"/>
</dbReference>
<dbReference type="InterPro" id="IPR013087">
    <property type="entry name" value="Znf_C2H2_type"/>
</dbReference>
<dbReference type="OrthoDB" id="3465479at2759"/>
<evidence type="ECO:0000259" key="3">
    <source>
        <dbReference type="PROSITE" id="PS50157"/>
    </source>
</evidence>
<gene>
    <name evidence="4" type="ORF">L207DRAFT_523422</name>
</gene>
<evidence type="ECO:0000313" key="5">
    <source>
        <dbReference type="Proteomes" id="UP000235786"/>
    </source>
</evidence>
<reference evidence="4 5" key="1">
    <citation type="submission" date="2016-04" db="EMBL/GenBank/DDBJ databases">
        <title>A degradative enzymes factory behind the ericoid mycorrhizal symbiosis.</title>
        <authorList>
            <consortium name="DOE Joint Genome Institute"/>
            <person name="Martino E."/>
            <person name="Morin E."/>
            <person name="Grelet G."/>
            <person name="Kuo A."/>
            <person name="Kohler A."/>
            <person name="Daghino S."/>
            <person name="Barry K."/>
            <person name="Choi C."/>
            <person name="Cichocki N."/>
            <person name="Clum A."/>
            <person name="Copeland A."/>
            <person name="Hainaut M."/>
            <person name="Haridas S."/>
            <person name="Labutti K."/>
            <person name="Lindquist E."/>
            <person name="Lipzen A."/>
            <person name="Khouja H.-R."/>
            <person name="Murat C."/>
            <person name="Ohm R."/>
            <person name="Olson A."/>
            <person name="Spatafora J."/>
            <person name="Veneault-Fourrey C."/>
            <person name="Henrissat B."/>
            <person name="Grigoriev I."/>
            <person name="Martin F."/>
            <person name="Perotto S."/>
        </authorList>
    </citation>
    <scope>NUCLEOTIDE SEQUENCE [LARGE SCALE GENOMIC DNA]</scope>
    <source>
        <strain evidence="4 5">F</strain>
    </source>
</reference>
<evidence type="ECO:0000256" key="1">
    <source>
        <dbReference type="PROSITE-ProRule" id="PRU00042"/>
    </source>
</evidence>